<evidence type="ECO:0000256" key="2">
    <source>
        <dbReference type="ARBA" id="ARBA00022448"/>
    </source>
</evidence>
<accession>A0ABU4GLT6</accession>
<evidence type="ECO:0000256" key="8">
    <source>
        <dbReference type="ARBA" id="ARBA00023136"/>
    </source>
</evidence>
<evidence type="ECO:0000256" key="9">
    <source>
        <dbReference type="SAM" id="Phobius"/>
    </source>
</evidence>
<feature type="non-terminal residue" evidence="11">
    <location>
        <position position="167"/>
    </location>
</feature>
<reference evidence="11 12" key="1">
    <citation type="submission" date="2023-10" db="EMBL/GenBank/DDBJ databases">
        <title>A novel Glycoside Hydrolase 43-Like Enzyme from Clostrdium boliviensis is an Endo-xylanase, and a Candidate for Xylooligosaccharides Production from Different Xylan Substrates.</title>
        <authorList>
            <person name="Alvarez M.T."/>
            <person name="Rocabado-Villegas L.R."/>
            <person name="Salas-Veizaga D.M."/>
            <person name="Linares-Pasten J.A."/>
            <person name="Gudmundsdottir E.E."/>
            <person name="Hreggvidsson G.O."/>
            <person name="Adlercreutz P."/>
            <person name="Nordberg Karlsson E."/>
        </authorList>
    </citation>
    <scope>NUCLEOTIDE SEQUENCE [LARGE SCALE GENOMIC DNA]</scope>
    <source>
        <strain evidence="11 12">E-1</strain>
    </source>
</reference>
<keyword evidence="12" id="KW-1185">Reference proteome</keyword>
<keyword evidence="4" id="KW-0762">Sugar transport</keyword>
<protein>
    <submittedName>
        <fullName evidence="11">Fructose-specific PTS transporter subunit EIIC</fullName>
    </submittedName>
</protein>
<feature type="domain" description="PTS EIIC type-2" evidence="10">
    <location>
        <begin position="1"/>
        <end position="167"/>
    </location>
</feature>
<dbReference type="EMBL" id="JAWONS010000147">
    <property type="protein sequence ID" value="MDW2797908.1"/>
    <property type="molecule type" value="Genomic_DNA"/>
</dbReference>
<dbReference type="InterPro" id="IPR013014">
    <property type="entry name" value="PTS_EIIC_2"/>
</dbReference>
<feature type="transmembrane region" description="Helical" evidence="9">
    <location>
        <begin position="97"/>
        <end position="118"/>
    </location>
</feature>
<evidence type="ECO:0000256" key="6">
    <source>
        <dbReference type="ARBA" id="ARBA00022692"/>
    </source>
</evidence>
<organism evidence="11 12">
    <name type="scientific">Clostridium boliviensis</name>
    <dbReference type="NCBI Taxonomy" id="318465"/>
    <lineage>
        <taxon>Bacteria</taxon>
        <taxon>Bacillati</taxon>
        <taxon>Bacillota</taxon>
        <taxon>Clostridia</taxon>
        <taxon>Eubacteriales</taxon>
        <taxon>Clostridiaceae</taxon>
        <taxon>Clostridium</taxon>
    </lineage>
</organism>
<dbReference type="Pfam" id="PF02378">
    <property type="entry name" value="PTS_EIIC"/>
    <property type="match status" value="1"/>
</dbReference>
<dbReference type="InterPro" id="IPR050864">
    <property type="entry name" value="Bacterial_PTS_Sugar_Transport"/>
</dbReference>
<comment type="subcellular location">
    <subcellularLocation>
        <location evidence="1">Cell inner membrane</location>
        <topology evidence="1">Multi-pass membrane protein</topology>
    </subcellularLocation>
</comment>
<evidence type="ECO:0000256" key="7">
    <source>
        <dbReference type="ARBA" id="ARBA00022989"/>
    </source>
</evidence>
<keyword evidence="2" id="KW-0813">Transport</keyword>
<dbReference type="InterPro" id="IPR003352">
    <property type="entry name" value="PTS_EIIC"/>
</dbReference>
<evidence type="ECO:0000259" key="10">
    <source>
        <dbReference type="PROSITE" id="PS51104"/>
    </source>
</evidence>
<dbReference type="PANTHER" id="PTHR30505">
    <property type="entry name" value="FRUCTOSE-LIKE PERMEASE"/>
    <property type="match status" value="1"/>
</dbReference>
<dbReference type="Proteomes" id="UP001276854">
    <property type="component" value="Unassembled WGS sequence"/>
</dbReference>
<dbReference type="PROSITE" id="PS51104">
    <property type="entry name" value="PTS_EIIC_TYPE_2"/>
    <property type="match status" value="1"/>
</dbReference>
<evidence type="ECO:0000313" key="11">
    <source>
        <dbReference type="EMBL" id="MDW2797908.1"/>
    </source>
</evidence>
<keyword evidence="8 9" id="KW-0472">Membrane</keyword>
<feature type="transmembrane region" description="Helical" evidence="9">
    <location>
        <begin position="52"/>
        <end position="77"/>
    </location>
</feature>
<feature type="non-terminal residue" evidence="11">
    <location>
        <position position="1"/>
    </location>
</feature>
<keyword evidence="6 9" id="KW-0812">Transmembrane</keyword>
<dbReference type="PANTHER" id="PTHR30505:SF0">
    <property type="entry name" value="FRUCTOSE-LIKE PTS SYSTEM EIIBC COMPONENT-RELATED"/>
    <property type="match status" value="1"/>
</dbReference>
<evidence type="ECO:0000256" key="5">
    <source>
        <dbReference type="ARBA" id="ARBA00022683"/>
    </source>
</evidence>
<comment type="caution">
    <text evidence="11">The sequence shown here is derived from an EMBL/GenBank/DDBJ whole genome shotgun (WGS) entry which is preliminary data.</text>
</comment>
<evidence type="ECO:0000313" key="12">
    <source>
        <dbReference type="Proteomes" id="UP001276854"/>
    </source>
</evidence>
<keyword evidence="5" id="KW-0598">Phosphotransferase system</keyword>
<name>A0ABU4GLT6_9CLOT</name>
<evidence type="ECO:0000256" key="1">
    <source>
        <dbReference type="ARBA" id="ARBA00004429"/>
    </source>
</evidence>
<dbReference type="NCBIfam" id="TIGR01427">
    <property type="entry name" value="PTS_IIC_fructo"/>
    <property type="match status" value="1"/>
</dbReference>
<evidence type="ECO:0000256" key="4">
    <source>
        <dbReference type="ARBA" id="ARBA00022597"/>
    </source>
</evidence>
<evidence type="ECO:0000256" key="3">
    <source>
        <dbReference type="ARBA" id="ARBA00022475"/>
    </source>
</evidence>
<gene>
    <name evidence="11" type="ORF">RZO55_10015</name>
</gene>
<keyword evidence="7 9" id="KW-1133">Transmembrane helix</keyword>
<feature type="transmembrane region" description="Helical" evidence="9">
    <location>
        <begin position="20"/>
        <end position="40"/>
    </location>
</feature>
<dbReference type="InterPro" id="IPR006327">
    <property type="entry name" value="PTS_IIC_fruc"/>
</dbReference>
<sequence length="167" mass="17667">AKWMKEKIRLPHSLEGLKPILLIPFLATLVVGLLMIYVIGTPVKNVMDTLTAWLQSLGTANAALMGLLLGAMMAFDMGGPVNKAAYAFGVGLLGNEIYGPMAAVMAAGMTPPLGLWLATQLARRKFTWEEREAGKAAGILGLSFITEGAIPFAAADPFRVIPSLVVG</sequence>
<proteinExistence type="predicted"/>
<dbReference type="RefSeq" id="WP_318064154.1">
    <property type="nucleotide sequence ID" value="NZ_JAWONS010000147.1"/>
</dbReference>
<keyword evidence="3" id="KW-1003">Cell membrane</keyword>